<dbReference type="EMBL" id="FOQH01000003">
    <property type="protein sequence ID" value="SFH94882.1"/>
    <property type="molecule type" value="Genomic_DNA"/>
</dbReference>
<accession>A0A1I3E7B7</accession>
<dbReference type="InterPro" id="IPR050388">
    <property type="entry name" value="ABC_Ni/Peptide_Import"/>
</dbReference>
<feature type="domain" description="ABC transporter" evidence="8">
    <location>
        <begin position="22"/>
        <end position="273"/>
    </location>
</feature>
<organism evidence="9 10">
    <name type="scientific">Albimonas pacifica</name>
    <dbReference type="NCBI Taxonomy" id="1114924"/>
    <lineage>
        <taxon>Bacteria</taxon>
        <taxon>Pseudomonadati</taxon>
        <taxon>Pseudomonadota</taxon>
        <taxon>Alphaproteobacteria</taxon>
        <taxon>Rhodobacterales</taxon>
        <taxon>Paracoccaceae</taxon>
        <taxon>Albimonas</taxon>
    </lineage>
</organism>
<dbReference type="Pfam" id="PF08352">
    <property type="entry name" value="oligo_HPY"/>
    <property type="match status" value="1"/>
</dbReference>
<proteinExistence type="inferred from homology"/>
<dbReference type="GO" id="GO:0055085">
    <property type="term" value="P:transmembrane transport"/>
    <property type="evidence" value="ECO:0007669"/>
    <property type="project" value="UniProtKB-ARBA"/>
</dbReference>
<name>A0A1I3E7B7_9RHOB</name>
<dbReference type="SMART" id="SM00382">
    <property type="entry name" value="AAA"/>
    <property type="match status" value="1"/>
</dbReference>
<keyword evidence="10" id="KW-1185">Reference proteome</keyword>
<dbReference type="CDD" id="cd03257">
    <property type="entry name" value="ABC_NikE_OppD_transporters"/>
    <property type="match status" value="1"/>
</dbReference>
<dbReference type="GO" id="GO:0005524">
    <property type="term" value="F:ATP binding"/>
    <property type="evidence" value="ECO:0007669"/>
    <property type="project" value="UniProtKB-KW"/>
</dbReference>
<dbReference type="Proteomes" id="UP000199377">
    <property type="component" value="Unassembled WGS sequence"/>
</dbReference>
<dbReference type="InterPro" id="IPR027417">
    <property type="entry name" value="P-loop_NTPase"/>
</dbReference>
<reference evidence="9 10" key="1">
    <citation type="submission" date="2016-10" db="EMBL/GenBank/DDBJ databases">
        <authorList>
            <person name="de Groot N.N."/>
        </authorList>
    </citation>
    <scope>NUCLEOTIDE SEQUENCE [LARGE SCALE GENOMIC DNA]</scope>
    <source>
        <strain evidence="9 10">CGMCC 1.11030</strain>
    </source>
</reference>
<dbReference type="GO" id="GO:0016887">
    <property type="term" value="F:ATP hydrolysis activity"/>
    <property type="evidence" value="ECO:0007669"/>
    <property type="project" value="InterPro"/>
</dbReference>
<dbReference type="PROSITE" id="PS00211">
    <property type="entry name" value="ABC_TRANSPORTER_1"/>
    <property type="match status" value="1"/>
</dbReference>
<dbReference type="SUPFAM" id="SSF52540">
    <property type="entry name" value="P-loop containing nucleoside triphosphate hydrolases"/>
    <property type="match status" value="1"/>
</dbReference>
<evidence type="ECO:0000256" key="3">
    <source>
        <dbReference type="ARBA" id="ARBA00022448"/>
    </source>
</evidence>
<keyword evidence="4" id="KW-1003">Cell membrane</keyword>
<keyword evidence="3" id="KW-0813">Transport</keyword>
<evidence type="ECO:0000259" key="8">
    <source>
        <dbReference type="PROSITE" id="PS50893"/>
    </source>
</evidence>
<dbReference type="PANTHER" id="PTHR43297">
    <property type="entry name" value="OLIGOPEPTIDE TRANSPORT ATP-BINDING PROTEIN APPD"/>
    <property type="match status" value="1"/>
</dbReference>
<evidence type="ECO:0000256" key="6">
    <source>
        <dbReference type="ARBA" id="ARBA00022840"/>
    </source>
</evidence>
<protein>
    <submittedName>
        <fullName evidence="9">Peptide/nickel transport system ATP-binding protein</fullName>
    </submittedName>
</protein>
<evidence type="ECO:0000256" key="4">
    <source>
        <dbReference type="ARBA" id="ARBA00022475"/>
    </source>
</evidence>
<dbReference type="NCBIfam" id="TIGR01727">
    <property type="entry name" value="oligo_HPY"/>
    <property type="match status" value="1"/>
</dbReference>
<dbReference type="InterPro" id="IPR017871">
    <property type="entry name" value="ABC_transporter-like_CS"/>
</dbReference>
<comment type="similarity">
    <text evidence="2">Belongs to the ABC transporter superfamily.</text>
</comment>
<evidence type="ECO:0000256" key="2">
    <source>
        <dbReference type="ARBA" id="ARBA00005417"/>
    </source>
</evidence>
<dbReference type="Pfam" id="PF00005">
    <property type="entry name" value="ABC_tran"/>
    <property type="match status" value="1"/>
</dbReference>
<dbReference type="STRING" id="1114924.SAMN05216258_103225"/>
<dbReference type="OrthoDB" id="9782308at2"/>
<dbReference type="InterPro" id="IPR003439">
    <property type="entry name" value="ABC_transporter-like_ATP-bd"/>
</dbReference>
<dbReference type="FunFam" id="3.40.50.300:FF:000016">
    <property type="entry name" value="Oligopeptide ABC transporter ATP-binding component"/>
    <property type="match status" value="1"/>
</dbReference>
<evidence type="ECO:0000256" key="5">
    <source>
        <dbReference type="ARBA" id="ARBA00022741"/>
    </source>
</evidence>
<evidence type="ECO:0000313" key="10">
    <source>
        <dbReference type="Proteomes" id="UP000199377"/>
    </source>
</evidence>
<sequence>MSADAGLVEAATRPSTAAAPLLSVSDLGIAFGPRRGFGGVRVTEGVGFDIARGERVGLVGESGCGKTVTGLALMRLLPPTARIDGQVMLDGENLLKASPSRMRRLRGAKIAMIFQEPMTALDPVFTIGEQIGEALRIHKPVSKAEERERVIEALAEVGIPAPARRAQEYPHQLSGGMRQRAMIAMALVCRPELIIADEPTTALDVTIQAQIMDLLARLSEDTGTALLFITHDLGVVAETCTRMITMYAGQVVEDAPVDEALMRPRHPYTSGLLRSLPQLNRGLGEDGRRSFAFIPGRVPSPMAMPEGCRFRDRCGFAEAGCERPQVLTDVGPQRRARCRRTEELTLPGAVD</sequence>
<dbReference type="PROSITE" id="PS50893">
    <property type="entry name" value="ABC_TRANSPORTER_2"/>
    <property type="match status" value="1"/>
</dbReference>
<evidence type="ECO:0000313" key="9">
    <source>
        <dbReference type="EMBL" id="SFH94882.1"/>
    </source>
</evidence>
<keyword evidence="5" id="KW-0547">Nucleotide-binding</keyword>
<evidence type="ECO:0000256" key="1">
    <source>
        <dbReference type="ARBA" id="ARBA00004417"/>
    </source>
</evidence>
<dbReference type="AlphaFoldDB" id="A0A1I3E7B7"/>
<keyword evidence="6 9" id="KW-0067">ATP-binding</keyword>
<dbReference type="Gene3D" id="3.40.50.300">
    <property type="entry name" value="P-loop containing nucleotide triphosphate hydrolases"/>
    <property type="match status" value="1"/>
</dbReference>
<dbReference type="GO" id="GO:0015833">
    <property type="term" value="P:peptide transport"/>
    <property type="evidence" value="ECO:0007669"/>
    <property type="project" value="InterPro"/>
</dbReference>
<dbReference type="InterPro" id="IPR013563">
    <property type="entry name" value="Oligopep_ABC_C"/>
</dbReference>
<evidence type="ECO:0000256" key="7">
    <source>
        <dbReference type="ARBA" id="ARBA00023136"/>
    </source>
</evidence>
<comment type="subcellular location">
    <subcellularLocation>
        <location evidence="1">Cell inner membrane</location>
        <topology evidence="1">Peripheral membrane protein</topology>
    </subcellularLocation>
</comment>
<dbReference type="InterPro" id="IPR003593">
    <property type="entry name" value="AAA+_ATPase"/>
</dbReference>
<dbReference type="GO" id="GO:0005886">
    <property type="term" value="C:plasma membrane"/>
    <property type="evidence" value="ECO:0007669"/>
    <property type="project" value="UniProtKB-SubCell"/>
</dbReference>
<dbReference type="PANTHER" id="PTHR43297:SF2">
    <property type="entry name" value="DIPEPTIDE TRANSPORT ATP-BINDING PROTEIN DPPD"/>
    <property type="match status" value="1"/>
</dbReference>
<dbReference type="RefSeq" id="WP_092859019.1">
    <property type="nucleotide sequence ID" value="NZ_FOQH01000003.1"/>
</dbReference>
<keyword evidence="7" id="KW-0472">Membrane</keyword>
<gene>
    <name evidence="9" type="ORF">SAMN05216258_103225</name>
</gene>